<comment type="caution">
    <text evidence="3">The sequence shown here is derived from an EMBL/GenBank/DDBJ whole genome shotgun (WGS) entry which is preliminary data.</text>
</comment>
<evidence type="ECO:0000313" key="4">
    <source>
        <dbReference type="Proteomes" id="UP001206312"/>
    </source>
</evidence>
<evidence type="ECO:0000313" key="3">
    <source>
        <dbReference type="EMBL" id="MCO5723957.1"/>
    </source>
</evidence>
<organism evidence="3 4">
    <name type="scientific">Robiginitalea marina</name>
    <dbReference type="NCBI Taxonomy" id="2954105"/>
    <lineage>
        <taxon>Bacteria</taxon>
        <taxon>Pseudomonadati</taxon>
        <taxon>Bacteroidota</taxon>
        <taxon>Flavobacteriia</taxon>
        <taxon>Flavobacteriales</taxon>
        <taxon>Flavobacteriaceae</taxon>
        <taxon>Robiginitalea</taxon>
    </lineage>
</organism>
<dbReference type="SUPFAM" id="SSF52833">
    <property type="entry name" value="Thioredoxin-like"/>
    <property type="match status" value="1"/>
</dbReference>
<name>A0ABT1AWH5_9FLAO</name>
<dbReference type="Proteomes" id="UP001206312">
    <property type="component" value="Unassembled WGS sequence"/>
</dbReference>
<dbReference type="InterPro" id="IPR013766">
    <property type="entry name" value="Thioredoxin_domain"/>
</dbReference>
<dbReference type="Gene3D" id="3.40.30.10">
    <property type="entry name" value="Glutaredoxin"/>
    <property type="match status" value="1"/>
</dbReference>
<dbReference type="InterPro" id="IPR036249">
    <property type="entry name" value="Thioredoxin-like_sf"/>
</dbReference>
<dbReference type="InterPro" id="IPR000866">
    <property type="entry name" value="AhpC/TSA"/>
</dbReference>
<proteinExistence type="predicted"/>
<keyword evidence="4" id="KW-1185">Reference proteome</keyword>
<dbReference type="EMBL" id="JAMXIB010000002">
    <property type="protein sequence ID" value="MCO5723957.1"/>
    <property type="molecule type" value="Genomic_DNA"/>
</dbReference>
<sequence>MKIQKKTLFNILLILFVLAFFVTPLGYYGKVGLMQLFSFSPDVVEASQRKRITSYDWELKDENWDFFNFRRSEGKVVLIDFWASWRLPCLPELKSLQRLYEAYGDRVDFYLITDEEREPVEAFMEEHEFTFPVTYLILGTESPVDPSEPPRSYLIDRKGYVVVDQDGMADWDTDRVRKLLDQLLEAQ</sequence>
<feature type="transmembrane region" description="Helical" evidence="1">
    <location>
        <begin position="7"/>
        <end position="28"/>
    </location>
</feature>
<gene>
    <name evidence="3" type="ORF">NG653_03755</name>
</gene>
<feature type="domain" description="Thioredoxin" evidence="2">
    <location>
        <begin position="34"/>
        <end position="185"/>
    </location>
</feature>
<protein>
    <submittedName>
        <fullName evidence="3">TlpA family protein disulfide reductase</fullName>
    </submittedName>
</protein>
<dbReference type="RefSeq" id="WP_252740331.1">
    <property type="nucleotide sequence ID" value="NZ_JAMXIB010000002.1"/>
</dbReference>
<evidence type="ECO:0000259" key="2">
    <source>
        <dbReference type="PROSITE" id="PS51352"/>
    </source>
</evidence>
<dbReference type="InterPro" id="IPR050553">
    <property type="entry name" value="Thioredoxin_ResA/DsbE_sf"/>
</dbReference>
<keyword evidence="1" id="KW-0812">Transmembrane</keyword>
<dbReference type="PROSITE" id="PS51352">
    <property type="entry name" value="THIOREDOXIN_2"/>
    <property type="match status" value="1"/>
</dbReference>
<keyword evidence="1" id="KW-1133">Transmembrane helix</keyword>
<keyword evidence="1" id="KW-0472">Membrane</keyword>
<dbReference type="CDD" id="cd02966">
    <property type="entry name" value="TlpA_like_family"/>
    <property type="match status" value="1"/>
</dbReference>
<reference evidence="3 4" key="1">
    <citation type="submission" date="2022-06" db="EMBL/GenBank/DDBJ databases">
        <authorList>
            <person name="Xuan X."/>
        </authorList>
    </citation>
    <scope>NUCLEOTIDE SEQUENCE [LARGE SCALE GENOMIC DNA]</scope>
    <source>
        <strain evidence="3 4">2V75</strain>
    </source>
</reference>
<evidence type="ECO:0000256" key="1">
    <source>
        <dbReference type="SAM" id="Phobius"/>
    </source>
</evidence>
<dbReference type="PANTHER" id="PTHR42852:SF13">
    <property type="entry name" value="PROTEIN DIPZ"/>
    <property type="match status" value="1"/>
</dbReference>
<dbReference type="Pfam" id="PF00578">
    <property type="entry name" value="AhpC-TSA"/>
    <property type="match status" value="1"/>
</dbReference>
<dbReference type="PANTHER" id="PTHR42852">
    <property type="entry name" value="THIOL:DISULFIDE INTERCHANGE PROTEIN DSBE"/>
    <property type="match status" value="1"/>
</dbReference>
<accession>A0ABT1AWH5</accession>